<organism evidence="2">
    <name type="scientific">Proboscia inermis</name>
    <dbReference type="NCBI Taxonomy" id="420281"/>
    <lineage>
        <taxon>Eukaryota</taxon>
        <taxon>Sar</taxon>
        <taxon>Stramenopiles</taxon>
        <taxon>Ochrophyta</taxon>
        <taxon>Bacillariophyta</taxon>
        <taxon>Coscinodiscophyceae</taxon>
        <taxon>Rhizosoleniophycidae</taxon>
        <taxon>Rhizosoleniales</taxon>
        <taxon>Rhizosoleniaceae</taxon>
        <taxon>Proboscia</taxon>
    </lineage>
</organism>
<feature type="region of interest" description="Disordered" evidence="1">
    <location>
        <begin position="82"/>
        <end position="114"/>
    </location>
</feature>
<gene>
    <name evidence="2" type="ORF">PINE0816_LOCUS12095</name>
</gene>
<dbReference type="EMBL" id="HBEL01026152">
    <property type="protein sequence ID" value="CAD8415960.1"/>
    <property type="molecule type" value="Transcribed_RNA"/>
</dbReference>
<evidence type="ECO:0000313" key="2">
    <source>
        <dbReference type="EMBL" id="CAD8415960.1"/>
    </source>
</evidence>
<accession>A0A7S0C8P6</accession>
<protein>
    <submittedName>
        <fullName evidence="2">Uncharacterized protein</fullName>
    </submittedName>
</protein>
<name>A0A7S0C8P6_9STRA</name>
<sequence>MGTKSLPWDGPTMGNDGVMGWEIKIPIMGKSHDRKRRRDGAGNQIPIMDLEMRTETGTIDEKETGAGYQIPKVIQELWRRGRGGRNSHAGDGNEDYTPIVALGTGDQIPNYGDK</sequence>
<proteinExistence type="predicted"/>
<evidence type="ECO:0000256" key="1">
    <source>
        <dbReference type="SAM" id="MobiDB-lite"/>
    </source>
</evidence>
<reference evidence="2" key="1">
    <citation type="submission" date="2021-01" db="EMBL/GenBank/DDBJ databases">
        <authorList>
            <person name="Corre E."/>
            <person name="Pelletier E."/>
            <person name="Niang G."/>
            <person name="Scheremetjew M."/>
            <person name="Finn R."/>
            <person name="Kale V."/>
            <person name="Holt S."/>
            <person name="Cochrane G."/>
            <person name="Meng A."/>
            <person name="Brown T."/>
            <person name="Cohen L."/>
        </authorList>
    </citation>
    <scope>NUCLEOTIDE SEQUENCE</scope>
    <source>
        <strain evidence="2">CCAP1064/1</strain>
    </source>
</reference>
<dbReference type="AlphaFoldDB" id="A0A7S0C8P6"/>